<dbReference type="AlphaFoldDB" id="A0A0L0EP70"/>
<comment type="caution">
    <text evidence="1">The sequence shown here is derived from an EMBL/GenBank/DDBJ whole genome shotgun (WGS) entry which is preliminary data.</text>
</comment>
<proteinExistence type="predicted"/>
<organism evidence="1 2">
    <name type="scientific">Pseudoalteromonas rubra</name>
    <dbReference type="NCBI Taxonomy" id="43658"/>
    <lineage>
        <taxon>Bacteria</taxon>
        <taxon>Pseudomonadati</taxon>
        <taxon>Pseudomonadota</taxon>
        <taxon>Gammaproteobacteria</taxon>
        <taxon>Alteromonadales</taxon>
        <taxon>Pseudoalteromonadaceae</taxon>
        <taxon>Pseudoalteromonas</taxon>
    </lineage>
</organism>
<protein>
    <recommendedName>
        <fullName evidence="3">DUF637 domain-containing protein</fullName>
    </recommendedName>
</protein>
<name>A0A0L0EP70_9GAMM</name>
<evidence type="ECO:0000313" key="2">
    <source>
        <dbReference type="Proteomes" id="UP000036850"/>
    </source>
</evidence>
<dbReference type="EMBL" id="LFZX01000167">
    <property type="protein sequence ID" value="KNC66282.1"/>
    <property type="molecule type" value="Genomic_DNA"/>
</dbReference>
<reference evidence="2" key="1">
    <citation type="submission" date="2015-07" db="EMBL/GenBank/DDBJ databases">
        <title>Draft genome sequence of a Pseudoalteromonas rubra strain, OCN096, isolated from Kaneohe Bay, Oahu, Hawaii.</title>
        <authorList>
            <person name="Beurmann S."/>
            <person name="Ushijima B."/>
            <person name="Belcaid M."/>
            <person name="Callahan S.M."/>
            <person name="Aeby G.S."/>
        </authorList>
    </citation>
    <scope>NUCLEOTIDE SEQUENCE [LARGE SCALE GENOMIC DNA]</scope>
    <source>
        <strain evidence="2">OCN096</strain>
    </source>
</reference>
<gene>
    <name evidence="1" type="ORF">AC626_17965</name>
</gene>
<evidence type="ECO:0008006" key="3">
    <source>
        <dbReference type="Google" id="ProtNLM"/>
    </source>
</evidence>
<accession>A0A0L0EP70</accession>
<sequence>MLNNPLSYTDPSGYFFKKLFKKLNKALGKFAPFAGLALMLIPGVGQWAAATWYNAAAIGFVSGGVATGSLRGALIGALSGAAFQQIGGAFDAKSGFFTEGGIGHIGTHAVTGGIISELGGGKFGHGFFAAGLTKAFNINKMIGTAAKDAGLRIVTAAVVGGTISRLTGGKFANGAITAGFAQAFNGEQQAKKAESLRETPAQRKLREAGDVEGYYKARAEAGDSYAARALMVVQDQCSSVDACIMSLANFGLKGTALINGVEVDMQDVKLQLMNKHAEFVEADNLGVPGLLNPRQIAEYHHQVFNGLGLPSSTFGGTPLTGALWEADVWDPIWCKGCDTQ</sequence>
<dbReference type="Proteomes" id="UP000036850">
    <property type="component" value="Unassembled WGS sequence"/>
</dbReference>
<dbReference type="PATRIC" id="fig|43658.6.peg.2464"/>
<evidence type="ECO:0000313" key="1">
    <source>
        <dbReference type="EMBL" id="KNC66282.1"/>
    </source>
</evidence>